<proteinExistence type="predicted"/>
<dbReference type="Gene3D" id="3.40.390.10">
    <property type="entry name" value="Collagenase (Catalytic Domain)"/>
    <property type="match status" value="1"/>
</dbReference>
<dbReference type="RefSeq" id="WP_057733475.1">
    <property type="nucleotide sequence ID" value="NZ_AZFS01000050.1"/>
</dbReference>
<dbReference type="SUPFAM" id="SSF55486">
    <property type="entry name" value="Metalloproteases ('zincins'), catalytic domain"/>
    <property type="match status" value="1"/>
</dbReference>
<dbReference type="InterPro" id="IPR024079">
    <property type="entry name" value="MetalloPept_cat_dom_sf"/>
</dbReference>
<dbReference type="AlphaFoldDB" id="A0A0R1UPJ1"/>
<dbReference type="STRING" id="1423753.FD28_GL000169"/>
<evidence type="ECO:0000313" key="2">
    <source>
        <dbReference type="Proteomes" id="UP000051580"/>
    </source>
</evidence>
<dbReference type="EMBL" id="AZFS01000050">
    <property type="protein sequence ID" value="KRL95145.1"/>
    <property type="molecule type" value="Genomic_DNA"/>
</dbReference>
<sequence>MTKFWRRLGWLAGLALVIAGVFGGMNRLHILMYGNRQYYQRTKPDSTTDGLVNRKLFSRSQLLQLTTLTHGTTYTGNTGLDDVATRYVYRQSGKSIRNFMGSDGVLQLYSESKMMRPAMVKDAATFWNQVAGYRIVQVVDSAKASDEVIHDGQTKGKSVGGQQYDGTGIQFFPANWQTKGFTARENLNNQEAVLIREIGHALGIPTLGGGRLGENASAVGYITTEVMGVWESGPNRLPANQKGIRSSQMDAAAVALAGISWQRPRRLATKVLTNKQSIVTYNAGRLTVRSQR</sequence>
<keyword evidence="2" id="KW-1185">Reference proteome</keyword>
<gene>
    <name evidence="1" type="ORF">FD28_GL000169</name>
</gene>
<name>A0A0R1UPJ1_9LACO</name>
<accession>A0A0R1UPJ1</accession>
<evidence type="ECO:0000313" key="1">
    <source>
        <dbReference type="EMBL" id="KRL95145.1"/>
    </source>
</evidence>
<reference evidence="1 2" key="1">
    <citation type="journal article" date="2015" name="Genome Announc.">
        <title>Expanding the biotechnology potential of lactobacilli through comparative genomics of 213 strains and associated genera.</title>
        <authorList>
            <person name="Sun Z."/>
            <person name="Harris H.M."/>
            <person name="McCann A."/>
            <person name="Guo C."/>
            <person name="Argimon S."/>
            <person name="Zhang W."/>
            <person name="Yang X."/>
            <person name="Jeffery I.B."/>
            <person name="Cooney J.C."/>
            <person name="Kagawa T.F."/>
            <person name="Liu W."/>
            <person name="Song Y."/>
            <person name="Salvetti E."/>
            <person name="Wrobel A."/>
            <person name="Rasinkangas P."/>
            <person name="Parkhill J."/>
            <person name="Rea M.C."/>
            <person name="O'Sullivan O."/>
            <person name="Ritari J."/>
            <person name="Douillard F.P."/>
            <person name="Paul Ross R."/>
            <person name="Yang R."/>
            <person name="Briner A.E."/>
            <person name="Felis G.E."/>
            <person name="de Vos W.M."/>
            <person name="Barrangou R."/>
            <person name="Klaenhammer T.R."/>
            <person name="Caufield P.W."/>
            <person name="Cui Y."/>
            <person name="Zhang H."/>
            <person name="O'Toole P.W."/>
        </authorList>
    </citation>
    <scope>NUCLEOTIDE SEQUENCE [LARGE SCALE GENOMIC DNA]</scope>
    <source>
        <strain evidence="1 2">DSM 16381</strain>
    </source>
</reference>
<protein>
    <submittedName>
        <fullName evidence="1">Uncharacterized protein</fullName>
    </submittedName>
</protein>
<organism evidence="1 2">
    <name type="scientific">Levilactobacillus hammesii DSM 16381</name>
    <dbReference type="NCBI Taxonomy" id="1423753"/>
    <lineage>
        <taxon>Bacteria</taxon>
        <taxon>Bacillati</taxon>
        <taxon>Bacillota</taxon>
        <taxon>Bacilli</taxon>
        <taxon>Lactobacillales</taxon>
        <taxon>Lactobacillaceae</taxon>
        <taxon>Levilactobacillus</taxon>
    </lineage>
</organism>
<dbReference type="GO" id="GO:0008237">
    <property type="term" value="F:metallopeptidase activity"/>
    <property type="evidence" value="ECO:0007669"/>
    <property type="project" value="InterPro"/>
</dbReference>
<dbReference type="PATRIC" id="fig|1423753.3.peg.176"/>
<dbReference type="Proteomes" id="UP000051580">
    <property type="component" value="Unassembled WGS sequence"/>
</dbReference>
<dbReference type="OrthoDB" id="2270604at2"/>
<comment type="caution">
    <text evidence="1">The sequence shown here is derived from an EMBL/GenBank/DDBJ whole genome shotgun (WGS) entry which is preliminary data.</text>
</comment>